<feature type="compositionally biased region" description="Basic and acidic residues" evidence="4">
    <location>
        <begin position="545"/>
        <end position="564"/>
    </location>
</feature>
<dbReference type="Pfam" id="PF02902">
    <property type="entry name" value="Peptidase_C48"/>
    <property type="match status" value="1"/>
</dbReference>
<evidence type="ECO:0000256" key="4">
    <source>
        <dbReference type="SAM" id="MobiDB-lite"/>
    </source>
</evidence>
<feature type="region of interest" description="Disordered" evidence="4">
    <location>
        <begin position="287"/>
        <end position="416"/>
    </location>
</feature>
<evidence type="ECO:0000313" key="6">
    <source>
        <dbReference type="EMBL" id="CAB86441.1"/>
    </source>
</evidence>
<keyword evidence="3" id="KW-0378">Hydrolase</keyword>
<dbReference type="Pfam" id="PF09331">
    <property type="entry name" value="DUF1985"/>
    <property type="match status" value="1"/>
</dbReference>
<reference evidence="6" key="2">
    <citation type="submission" date="2000-02" db="EMBL/GenBank/DDBJ databases">
        <authorList>
            <person name="Monfort A."/>
            <person name="Casacuberta E."/>
            <person name="Puigdomenech P."/>
            <person name="Mewes H.W."/>
            <person name="Rudd S."/>
            <person name="Lemcke K."/>
            <person name="Mayer K.F.X."/>
            <person name="Quetier F."/>
            <person name="Salanoubat M."/>
        </authorList>
    </citation>
    <scope>NUCLEOTIDE SEQUENCE</scope>
</reference>
<dbReference type="EMBL" id="AL138640">
    <property type="protein sequence ID" value="CAB86441.1"/>
    <property type="molecule type" value="Genomic_DNA"/>
</dbReference>
<dbReference type="AlphaFoldDB" id="Q9M2A6"/>
<feature type="compositionally biased region" description="Basic and acidic residues" evidence="4">
    <location>
        <begin position="334"/>
        <end position="350"/>
    </location>
</feature>
<dbReference type="PIR" id="T47316">
    <property type="entry name" value="T47316"/>
</dbReference>
<dbReference type="PROSITE" id="PS50600">
    <property type="entry name" value="ULP_PROTEASE"/>
    <property type="match status" value="1"/>
</dbReference>
<reference key="1">
    <citation type="journal article" date="2000" name="Nature">
        <title>Sequence and analysis of chromosome 3 of the plant Arabidopsis thaliana.</title>
        <authorList>
            <consortium name="European Union Chromosome 3 Arabidopsis Sequencing Consortium"/>
            <consortium name="Institute for Genomic Research"/>
            <consortium name="Kazusa DNA Research Institute"/>
            <person name="Salanoubat M."/>
            <person name="Lemcke K."/>
            <person name="Rieger M."/>
            <person name="Ansorge W."/>
            <person name="Unseld M."/>
            <person name="Fartmann B."/>
            <person name="Valle G."/>
            <person name="Blocker H."/>
            <person name="Perez-Alonso M."/>
            <person name="Obermaier B."/>
            <person name="Delseny M."/>
            <person name="Boutry M."/>
            <person name="Grivell L.A."/>
            <person name="Mache R."/>
            <person name="Puigdomenech P."/>
            <person name="De Simone V."/>
            <person name="Choisne N."/>
            <person name="Artiguenave F."/>
            <person name="Robert C."/>
            <person name="Brottier P."/>
            <person name="Wincker P."/>
            <person name="Cattolico L."/>
            <person name="Weissenbach J."/>
            <person name="Saurin W."/>
            <person name="Quetier F."/>
            <person name="Schafer M."/>
            <person name="Muller-Auer S."/>
            <person name="Gabel C."/>
            <person name="Fuchs M."/>
            <person name="Benes V."/>
            <person name="Wurmbach E."/>
            <person name="Drzonek H."/>
            <person name="Erfle H."/>
            <person name="Jordan N."/>
            <person name="Bangert S."/>
            <person name="Wiedelmann R."/>
            <person name="Kranz H."/>
            <person name="Voss H."/>
            <person name="Holland R."/>
            <person name="Brandt P."/>
            <person name="Nyakatura G."/>
            <person name="Vezzi A."/>
            <person name="D'Angelo M."/>
            <person name="Pallavicini A."/>
            <person name="Toppo S."/>
            <person name="Simionati B."/>
            <person name="Conrad A."/>
            <person name="Hornischer K."/>
            <person name="Kauer G."/>
            <person name="Lohnert T.H."/>
            <person name="Nordsiek G."/>
            <person name="Reichelt J."/>
            <person name="Scharfe M."/>
            <person name="Schon O."/>
            <person name="Bargues M."/>
            <person name="Terol J."/>
            <person name="Climent J."/>
            <person name="Navarro P."/>
            <person name="Collado C."/>
            <person name="Perez-Perez A."/>
            <person name="Ottenwalder B."/>
            <person name="Duchemin D."/>
            <person name="Cooke R."/>
            <person name="Laudie M."/>
            <person name="Berger-Llauro C."/>
            <person name="Purnelle B."/>
            <person name="Masuy D."/>
            <person name="de Haan M."/>
            <person name="Maarse A.C."/>
            <person name="Alcaraz J.P."/>
            <person name="Cottet A."/>
            <person name="Casacuberta E."/>
            <person name="Monfort A."/>
            <person name="Argiriou A."/>
            <person name="flores M."/>
            <person name="Liguori R."/>
            <person name="Vitale D."/>
            <person name="Mannhaupt G."/>
            <person name="Haase D."/>
            <person name="Schoof H."/>
            <person name="Rudd S."/>
            <person name="Zaccaria P."/>
            <person name="Mewes H.W."/>
            <person name="Mayer K.F."/>
            <person name="Kaul S."/>
            <person name="Town C.D."/>
            <person name="Koo H.L."/>
            <person name="Tallon L.J."/>
            <person name="Jenkins J."/>
            <person name="Rooney T."/>
            <person name="Rizzo M."/>
            <person name="Walts A."/>
            <person name="Utterback T."/>
            <person name="Fujii C.Y."/>
            <person name="Shea T.P."/>
            <person name="Creasy T.H."/>
            <person name="Haas B."/>
            <person name="Maiti R."/>
            <person name="Wu D."/>
            <person name="Peterson J."/>
            <person name="Van Aken S."/>
            <person name="Pai G."/>
            <person name="Militscher J."/>
            <person name="Sellers P."/>
            <person name="Gill J.E."/>
            <person name="Feldblyum T.V."/>
            <person name="Preuss D."/>
            <person name="Lin X."/>
            <person name="Nierman W.C."/>
            <person name="Salzberg S.L."/>
            <person name="White O."/>
            <person name="Venter J.C."/>
            <person name="Fraser C.M."/>
            <person name="Kaneko T."/>
            <person name="Nakamura Y."/>
            <person name="Sato S."/>
            <person name="Kato T."/>
            <person name="Asamizu E."/>
            <person name="Sasamoto S."/>
            <person name="Kimura T."/>
            <person name="Idesawa K."/>
            <person name="Kawashima K."/>
            <person name="Kishida Y."/>
            <person name="Kiyokawa C."/>
            <person name="Kohara M."/>
            <person name="Matsumoto M."/>
            <person name="Matsuno A."/>
            <person name="Muraki A."/>
            <person name="Nakayama S."/>
            <person name="Nakazaki N."/>
            <person name="Shinpo S."/>
            <person name="Takeuchi C."/>
            <person name="Wada T."/>
            <person name="Watanabe A."/>
            <person name="Yamada M."/>
            <person name="Yasuda M."/>
            <person name="Tabata S."/>
        </authorList>
    </citation>
    <scope>NUCLEOTIDE SEQUENCE [LARGE SCALE GENOMIC DNA]</scope>
    <source>
        <strain>cv. Columbia</strain>
    </source>
</reference>
<accession>Q9M2A6</accession>
<sequence>MYHRRRRQLWVRRLFALDHYPTKAKINAYSKAEYIGQITFALKGTPEMTFLLESPFGDLFRIPANKASFSGKLVLGLICRQLVMKKCYEMWMVFGGHPIRLGLREWARLTGLECGTYPKNSAIEAVMQQKEGRTSFLLTLDRCASFKEGETDIEKLKNGCKQQSYALHGFPLGLQLFAFETIPSIASLVPSEKDTNVFTERSIKNLAKLRLIKTSTILACDAEKACTVVVVDVTYIVDPVDSDCPKSLVWRKEKQDPRVDNILRMLNLATSGMRKFILKRKRRVPDPIDKKRKITNSDDGEGGHSGGDGSRDEEFDKYADQNEEGTRASQKSDSPSEKVEMVNKKVEKGNKKVHQVSEQAETISLPIEELSSSDDNVEDPSNQKGSFSDDEMKDIAPTQPVPRNVPGNDGDGEVSAKKHHTVSDYVMENIYLGGASPPHQEVGGNSEIREDSSKIHQNVSDSVMEEKFDSVPSPPHLVTCIPDRDINEEGLAQSKPIMSDDVPTSTHQDVAKDVVGNTEESVVAAELPKMEENSMEPPHSPQNEPRVRDEIDVAHTEDNKRNDEPTSGDGEEVLKEAQSPSFVVEGVEDTADQVPIVVPDRTLEAFDDEANLNNVVEEKESPIPEKDTVPEHPGKKDDVVHMGVSQTEENVAHDVEKEKKNVRRKVTFADDLKSDGTISDHTKSDDVEFMETRESILNSDVLVKAEDVPYNPLEKVDEAKFEKLCSIMKGEKMYALHKNGENMKRNRYVVVDPRLPWELSRRATAFKSCVNPETFKLDKLFLQFATGESLNREPKLRWINDVDSVVRSQILPILEMLPYLVRATCKDYLEKPYLITPFTYIRNQRLSQNPTTGDCSLYAMNFIELYMLQNPWNDLILIEEANMYNYRKGYAVDLNEHGIGSIT</sequence>
<dbReference type="PANTHER" id="PTHR48449">
    <property type="entry name" value="DUF1985 DOMAIN-CONTAINING PROTEIN"/>
    <property type="match status" value="1"/>
</dbReference>
<organism evidence="6">
    <name type="scientific">Arabidopsis thaliana</name>
    <name type="common">Mouse-ear cress</name>
    <dbReference type="NCBI Taxonomy" id="3702"/>
    <lineage>
        <taxon>Eukaryota</taxon>
        <taxon>Viridiplantae</taxon>
        <taxon>Streptophyta</taxon>
        <taxon>Embryophyta</taxon>
        <taxon>Tracheophyta</taxon>
        <taxon>Spermatophyta</taxon>
        <taxon>Magnoliopsida</taxon>
        <taxon>eudicotyledons</taxon>
        <taxon>Gunneridae</taxon>
        <taxon>Pentapetalae</taxon>
        <taxon>rosids</taxon>
        <taxon>malvids</taxon>
        <taxon>Brassicales</taxon>
        <taxon>Brassicaceae</taxon>
        <taxon>Camelineae</taxon>
        <taxon>Arabidopsis</taxon>
    </lineage>
</organism>
<dbReference type="GO" id="GO:0008234">
    <property type="term" value="F:cysteine-type peptidase activity"/>
    <property type="evidence" value="ECO:0007669"/>
    <property type="project" value="InterPro"/>
</dbReference>
<gene>
    <name evidence="6" type="primary">T12K4_30</name>
</gene>
<dbReference type="GO" id="GO:0006508">
    <property type="term" value="P:proteolysis"/>
    <property type="evidence" value="ECO:0007669"/>
    <property type="project" value="UniProtKB-KW"/>
</dbReference>
<protein>
    <recommendedName>
        <fullName evidence="5">Ubiquitin-like protease family profile domain-containing protein</fullName>
    </recommendedName>
</protein>
<evidence type="ECO:0000256" key="1">
    <source>
        <dbReference type="ARBA" id="ARBA00005234"/>
    </source>
</evidence>
<dbReference type="PANTHER" id="PTHR48449:SF1">
    <property type="entry name" value="DUF1985 DOMAIN-CONTAINING PROTEIN"/>
    <property type="match status" value="1"/>
</dbReference>
<evidence type="ECO:0000259" key="5">
    <source>
        <dbReference type="PROSITE" id="PS50600"/>
    </source>
</evidence>
<dbReference type="SUPFAM" id="SSF54001">
    <property type="entry name" value="Cysteine proteinases"/>
    <property type="match status" value="1"/>
</dbReference>
<reference evidence="6" key="3">
    <citation type="submission" date="2000-04" db="EMBL/GenBank/DDBJ databases">
        <authorList>
            <person name="EU Arabidopsis sequencing project"/>
        </authorList>
    </citation>
    <scope>NUCLEOTIDE SEQUENCE</scope>
</reference>
<feature type="region of interest" description="Disordered" evidence="4">
    <location>
        <begin position="432"/>
        <end position="588"/>
    </location>
</feature>
<dbReference type="InterPro" id="IPR038765">
    <property type="entry name" value="Papain-like_cys_pep_sf"/>
</dbReference>
<feature type="compositionally biased region" description="Basic and acidic residues" evidence="4">
    <location>
        <begin position="309"/>
        <end position="326"/>
    </location>
</feature>
<comment type="similarity">
    <text evidence="1">Belongs to the peptidase C48 family.</text>
</comment>
<proteinExistence type="inferred from homology"/>
<dbReference type="InterPro" id="IPR015410">
    <property type="entry name" value="DUF1985"/>
</dbReference>
<evidence type="ECO:0000256" key="2">
    <source>
        <dbReference type="ARBA" id="ARBA00022670"/>
    </source>
</evidence>
<keyword evidence="2" id="KW-0645">Protease</keyword>
<evidence type="ECO:0000256" key="3">
    <source>
        <dbReference type="ARBA" id="ARBA00022801"/>
    </source>
</evidence>
<dbReference type="InterPro" id="IPR003653">
    <property type="entry name" value="Peptidase_C48_C"/>
</dbReference>
<feature type="compositionally biased region" description="Basic and acidic residues" evidence="4">
    <location>
        <begin position="616"/>
        <end position="638"/>
    </location>
</feature>
<feature type="domain" description="Ubiquitin-like protease family profile" evidence="5">
    <location>
        <begin position="596"/>
        <end position="866"/>
    </location>
</feature>
<name>Q9M2A6_ARATH</name>
<feature type="region of interest" description="Disordered" evidence="4">
    <location>
        <begin position="608"/>
        <end position="638"/>
    </location>
</feature>